<keyword evidence="4" id="KW-0805">Transcription regulation</keyword>
<dbReference type="GO" id="GO:0005829">
    <property type="term" value="C:cytosol"/>
    <property type="evidence" value="ECO:0007669"/>
    <property type="project" value="TreeGrafter"/>
</dbReference>
<keyword evidence="12" id="KW-1185">Reference proteome</keyword>
<feature type="domain" description="Response regulatory" evidence="9">
    <location>
        <begin position="6"/>
        <end position="119"/>
    </location>
</feature>
<comment type="caution">
    <text evidence="11">The sequence shown here is derived from an EMBL/GenBank/DDBJ whole genome shotgun (WGS) entry which is preliminary data.</text>
</comment>
<evidence type="ECO:0000259" key="9">
    <source>
        <dbReference type="PROSITE" id="PS50110"/>
    </source>
</evidence>
<evidence type="ECO:0000256" key="3">
    <source>
        <dbReference type="ARBA" id="ARBA00023012"/>
    </source>
</evidence>
<feature type="DNA-binding region" description="OmpR/PhoB-type" evidence="8">
    <location>
        <begin position="132"/>
        <end position="231"/>
    </location>
</feature>
<evidence type="ECO:0000256" key="1">
    <source>
        <dbReference type="ARBA" id="ARBA00004496"/>
    </source>
</evidence>
<dbReference type="PROSITE" id="PS50110">
    <property type="entry name" value="RESPONSE_REGULATORY"/>
    <property type="match status" value="1"/>
</dbReference>
<dbReference type="SUPFAM" id="SSF46894">
    <property type="entry name" value="C-terminal effector domain of the bipartite response regulators"/>
    <property type="match status" value="1"/>
</dbReference>
<dbReference type="Proteomes" id="UP000530514">
    <property type="component" value="Unassembled WGS sequence"/>
</dbReference>
<dbReference type="SMART" id="SM00448">
    <property type="entry name" value="REC"/>
    <property type="match status" value="1"/>
</dbReference>
<dbReference type="InterPro" id="IPR039420">
    <property type="entry name" value="WalR-like"/>
</dbReference>
<dbReference type="SUPFAM" id="SSF52172">
    <property type="entry name" value="CheY-like"/>
    <property type="match status" value="1"/>
</dbReference>
<keyword evidence="2 7" id="KW-0597">Phosphoprotein</keyword>
<dbReference type="EMBL" id="JACEIP010000022">
    <property type="protein sequence ID" value="MBA4543805.1"/>
    <property type="molecule type" value="Genomic_DNA"/>
</dbReference>
<dbReference type="GO" id="GO:0006355">
    <property type="term" value="P:regulation of DNA-templated transcription"/>
    <property type="evidence" value="ECO:0007669"/>
    <property type="project" value="InterPro"/>
</dbReference>
<dbReference type="GO" id="GO:0032993">
    <property type="term" value="C:protein-DNA complex"/>
    <property type="evidence" value="ECO:0007669"/>
    <property type="project" value="TreeGrafter"/>
</dbReference>
<dbReference type="SMART" id="SM00862">
    <property type="entry name" value="Trans_reg_C"/>
    <property type="match status" value="1"/>
</dbReference>
<dbReference type="CDD" id="cd17574">
    <property type="entry name" value="REC_OmpR"/>
    <property type="match status" value="1"/>
</dbReference>
<name>A0A7W1XBT8_9BACL</name>
<dbReference type="AlphaFoldDB" id="A0A7W1XBT8"/>
<dbReference type="Pfam" id="PF00486">
    <property type="entry name" value="Trans_reg_C"/>
    <property type="match status" value="1"/>
</dbReference>
<dbReference type="RefSeq" id="WP_033099987.1">
    <property type="nucleotide sequence ID" value="NZ_JACEIP010000022.1"/>
</dbReference>
<dbReference type="GO" id="GO:0000156">
    <property type="term" value="F:phosphorelay response regulator activity"/>
    <property type="evidence" value="ECO:0007669"/>
    <property type="project" value="TreeGrafter"/>
</dbReference>
<dbReference type="Gene3D" id="3.40.50.2300">
    <property type="match status" value="1"/>
</dbReference>
<dbReference type="Gene3D" id="1.10.10.10">
    <property type="entry name" value="Winged helix-like DNA-binding domain superfamily/Winged helix DNA-binding domain"/>
    <property type="match status" value="1"/>
</dbReference>
<organism evidence="11 12">
    <name type="scientific">Thermoactinomyces daqus</name>
    <dbReference type="NCBI Taxonomy" id="1329516"/>
    <lineage>
        <taxon>Bacteria</taxon>
        <taxon>Bacillati</taxon>
        <taxon>Bacillota</taxon>
        <taxon>Bacilli</taxon>
        <taxon>Bacillales</taxon>
        <taxon>Thermoactinomycetaceae</taxon>
        <taxon>Thermoactinomyces</taxon>
    </lineage>
</organism>
<evidence type="ECO:0000313" key="11">
    <source>
        <dbReference type="EMBL" id="MBA4543805.1"/>
    </source>
</evidence>
<evidence type="ECO:0000256" key="4">
    <source>
        <dbReference type="ARBA" id="ARBA00023015"/>
    </source>
</evidence>
<dbReference type="Pfam" id="PF00072">
    <property type="entry name" value="Response_reg"/>
    <property type="match status" value="1"/>
</dbReference>
<evidence type="ECO:0000256" key="6">
    <source>
        <dbReference type="ARBA" id="ARBA00023163"/>
    </source>
</evidence>
<evidence type="ECO:0000256" key="8">
    <source>
        <dbReference type="PROSITE-ProRule" id="PRU01091"/>
    </source>
</evidence>
<proteinExistence type="predicted"/>
<dbReference type="CDD" id="cd00383">
    <property type="entry name" value="trans_reg_C"/>
    <property type="match status" value="1"/>
</dbReference>
<evidence type="ECO:0000256" key="2">
    <source>
        <dbReference type="ARBA" id="ARBA00022553"/>
    </source>
</evidence>
<dbReference type="PANTHER" id="PTHR48111:SF2">
    <property type="entry name" value="RESPONSE REGULATOR SAER"/>
    <property type="match status" value="1"/>
</dbReference>
<gene>
    <name evidence="11" type="ORF">H1164_12990</name>
</gene>
<feature type="modified residue" description="4-aspartylphosphate" evidence="7">
    <location>
        <position position="55"/>
    </location>
</feature>
<dbReference type="GO" id="GO:0000976">
    <property type="term" value="F:transcription cis-regulatory region binding"/>
    <property type="evidence" value="ECO:0007669"/>
    <property type="project" value="TreeGrafter"/>
</dbReference>
<comment type="subcellular location">
    <subcellularLocation>
        <location evidence="1">Cytoplasm</location>
    </subcellularLocation>
</comment>
<protein>
    <submittedName>
        <fullName evidence="11">Response regulator transcription factor</fullName>
    </submittedName>
</protein>
<dbReference type="OrthoDB" id="9790442at2"/>
<dbReference type="InterPro" id="IPR011006">
    <property type="entry name" value="CheY-like_superfamily"/>
</dbReference>
<sequence>MKQNTTILIVDDDDEIRQLIQLYLQNEGYRIFHATNGREALGLAERHPVDLIILDLMMPEMDGMQACIRLREKFQMPIIMLTAKTGDMDKIQGLSIGADDYVTKPFNPLELVARIKAHLRRFLHFSPAEKQNDVLHIQHVTIRLSTRQVYVNDKEVFLTPKEFDILVLLGKNLGIVFSSEQIYQQVWHEPMTTSNNTIMVHIRKIREKIELDPKQPIIIQTVWGVGYRVQPLWHNQ</sequence>
<dbReference type="InterPro" id="IPR036388">
    <property type="entry name" value="WH-like_DNA-bd_sf"/>
</dbReference>
<dbReference type="PROSITE" id="PS51755">
    <property type="entry name" value="OMPR_PHOB"/>
    <property type="match status" value="1"/>
</dbReference>
<evidence type="ECO:0000313" key="12">
    <source>
        <dbReference type="Proteomes" id="UP000530514"/>
    </source>
</evidence>
<keyword evidence="6" id="KW-0804">Transcription</keyword>
<dbReference type="InterPro" id="IPR016032">
    <property type="entry name" value="Sig_transdc_resp-reg_C-effctor"/>
</dbReference>
<reference evidence="11 12" key="1">
    <citation type="submission" date="2020-07" db="EMBL/GenBank/DDBJ databases">
        <authorList>
            <person name="Feng H."/>
        </authorList>
    </citation>
    <scope>NUCLEOTIDE SEQUENCE [LARGE SCALE GENOMIC DNA]</scope>
    <source>
        <strain evidence="12">s-11</strain>
    </source>
</reference>
<evidence type="ECO:0000259" key="10">
    <source>
        <dbReference type="PROSITE" id="PS51755"/>
    </source>
</evidence>
<evidence type="ECO:0000256" key="5">
    <source>
        <dbReference type="ARBA" id="ARBA00023125"/>
    </source>
</evidence>
<dbReference type="Gene3D" id="6.10.250.690">
    <property type="match status" value="1"/>
</dbReference>
<keyword evidence="3" id="KW-0902">Two-component regulatory system</keyword>
<accession>A0A7W1XBT8</accession>
<evidence type="ECO:0000256" key="7">
    <source>
        <dbReference type="PROSITE-ProRule" id="PRU00169"/>
    </source>
</evidence>
<dbReference type="FunFam" id="3.40.50.2300:FF:000001">
    <property type="entry name" value="DNA-binding response regulator PhoB"/>
    <property type="match status" value="1"/>
</dbReference>
<dbReference type="InterPro" id="IPR001867">
    <property type="entry name" value="OmpR/PhoB-type_DNA-bd"/>
</dbReference>
<feature type="domain" description="OmpR/PhoB-type" evidence="10">
    <location>
        <begin position="132"/>
        <end position="231"/>
    </location>
</feature>
<dbReference type="PANTHER" id="PTHR48111">
    <property type="entry name" value="REGULATOR OF RPOS"/>
    <property type="match status" value="1"/>
</dbReference>
<keyword evidence="5 8" id="KW-0238">DNA-binding</keyword>
<dbReference type="InterPro" id="IPR001789">
    <property type="entry name" value="Sig_transdc_resp-reg_receiver"/>
</dbReference>
<dbReference type="FunFam" id="1.10.10.10:FF:000018">
    <property type="entry name" value="DNA-binding response regulator ResD"/>
    <property type="match status" value="1"/>
</dbReference>